<comment type="similarity">
    <text evidence="2">Belongs to the nitroreductase family.</text>
</comment>
<evidence type="ECO:0000313" key="6">
    <source>
        <dbReference type="Proteomes" id="UP000255425"/>
    </source>
</evidence>
<evidence type="ECO:0000256" key="3">
    <source>
        <dbReference type="ARBA" id="ARBA00023002"/>
    </source>
</evidence>
<reference evidence="5 6" key="1">
    <citation type="submission" date="2018-06" db="EMBL/GenBank/DDBJ databases">
        <authorList>
            <consortium name="Pathogen Informatics"/>
            <person name="Doyle S."/>
        </authorList>
    </citation>
    <scope>NUCLEOTIDE SEQUENCE [LARGE SCALE GENOMIC DNA]</scope>
    <source>
        <strain evidence="5 6">NCTC11807</strain>
    </source>
</reference>
<proteinExistence type="inferred from homology"/>
<dbReference type="EMBL" id="UHDZ01000001">
    <property type="protein sequence ID" value="SUM68884.1"/>
    <property type="molecule type" value="Genomic_DNA"/>
</dbReference>
<dbReference type="PANTHER" id="PTHR43673">
    <property type="entry name" value="NAD(P)H NITROREDUCTASE YDGI-RELATED"/>
    <property type="match status" value="1"/>
</dbReference>
<organism evidence="5 6">
    <name type="scientific">Staphylococcus saccharolyticus</name>
    <dbReference type="NCBI Taxonomy" id="33028"/>
    <lineage>
        <taxon>Bacteria</taxon>
        <taxon>Bacillati</taxon>
        <taxon>Bacillota</taxon>
        <taxon>Bacilli</taxon>
        <taxon>Bacillales</taxon>
        <taxon>Staphylococcaceae</taxon>
        <taxon>Staphylococcus</taxon>
    </lineage>
</organism>
<comment type="cofactor">
    <cofactor evidence="1">
        <name>FMN</name>
        <dbReference type="ChEBI" id="CHEBI:58210"/>
    </cofactor>
</comment>
<dbReference type="InterPro" id="IPR029479">
    <property type="entry name" value="Nitroreductase"/>
</dbReference>
<dbReference type="RefSeq" id="WP_115312743.1">
    <property type="nucleotide sequence ID" value="NZ_CP066042.1"/>
</dbReference>
<dbReference type="SUPFAM" id="SSF55469">
    <property type="entry name" value="FMN-dependent nitroreductase-like"/>
    <property type="match status" value="1"/>
</dbReference>
<keyword evidence="3 5" id="KW-0560">Oxidoreductase</keyword>
<evidence type="ECO:0000256" key="2">
    <source>
        <dbReference type="ARBA" id="ARBA00007118"/>
    </source>
</evidence>
<dbReference type="Pfam" id="PF00881">
    <property type="entry name" value="Nitroreductase"/>
    <property type="match status" value="1"/>
</dbReference>
<protein>
    <submittedName>
        <fullName evidence="5">NAD(P)H-flavin oxidoreductase</fullName>
        <ecNumber evidence="5">1.-.-.-</ecNumber>
    </submittedName>
</protein>
<dbReference type="GO" id="GO:0016491">
    <property type="term" value="F:oxidoreductase activity"/>
    <property type="evidence" value="ECO:0007669"/>
    <property type="project" value="UniProtKB-KW"/>
</dbReference>
<dbReference type="EC" id="1.-.-.-" evidence="5"/>
<evidence type="ECO:0000256" key="1">
    <source>
        <dbReference type="ARBA" id="ARBA00001917"/>
    </source>
</evidence>
<dbReference type="Proteomes" id="UP000255425">
    <property type="component" value="Unassembled WGS sequence"/>
</dbReference>
<feature type="domain" description="Nitroreductase" evidence="4">
    <location>
        <begin position="13"/>
        <end position="189"/>
    </location>
</feature>
<dbReference type="CDD" id="cd02137">
    <property type="entry name" value="MhqN-like"/>
    <property type="match status" value="1"/>
</dbReference>
<gene>
    <name evidence="5" type="primary">yodC</name>
    <name evidence="5" type="ORF">NCTC11807_00662</name>
</gene>
<dbReference type="InterPro" id="IPR000415">
    <property type="entry name" value="Nitroreductase-like"/>
</dbReference>
<dbReference type="Gene3D" id="3.40.109.10">
    <property type="entry name" value="NADH Oxidase"/>
    <property type="match status" value="1"/>
</dbReference>
<name>A0A380GZX5_9STAP</name>
<dbReference type="GeneID" id="63934907"/>
<dbReference type="AlphaFoldDB" id="A0A380GZX5"/>
<dbReference type="PANTHER" id="PTHR43673:SF10">
    <property type="entry name" value="NADH DEHYDROGENASE_NAD(P)H NITROREDUCTASE XCC3605-RELATED"/>
    <property type="match status" value="1"/>
</dbReference>
<accession>A0A380GZX5</accession>
<evidence type="ECO:0000313" key="5">
    <source>
        <dbReference type="EMBL" id="SUM68884.1"/>
    </source>
</evidence>
<evidence type="ECO:0000259" key="4">
    <source>
        <dbReference type="Pfam" id="PF00881"/>
    </source>
</evidence>
<keyword evidence="6" id="KW-1185">Reference proteome</keyword>
<sequence length="209" mass="23988">MIQFNDFNEILNGRKSVKVFDSKYKIPHKEMDEMITKATKAPSSVNMQPWRIAVIESDEAKEKTKEAFGFNVKQLTTSSAMMIIFGDLRNYEKAEQIYNDAVEQNHMTEDIKTQLLDWILPYYKGLSKEGMKDIVNIDSSLMAMQFMLIAKAYGYDTNPIGGFDKENIAEIIGYDSERYIPVLAIAIGKKAQEAHDSVRLPVHEIREYL</sequence>